<proteinExistence type="predicted"/>
<gene>
    <name evidence="1" type="ORF">OV079_00315</name>
</gene>
<comment type="caution">
    <text evidence="1">The sequence shown here is derived from an EMBL/GenBank/DDBJ whole genome shotgun (WGS) entry which is preliminary data.</text>
</comment>
<protein>
    <submittedName>
        <fullName evidence="1">Uncharacterized protein</fullName>
    </submittedName>
</protein>
<organism evidence="1 2">
    <name type="scientific">Nannocystis pusilla</name>
    <dbReference type="NCBI Taxonomy" id="889268"/>
    <lineage>
        <taxon>Bacteria</taxon>
        <taxon>Pseudomonadati</taxon>
        <taxon>Myxococcota</taxon>
        <taxon>Polyangia</taxon>
        <taxon>Nannocystales</taxon>
        <taxon>Nannocystaceae</taxon>
        <taxon>Nannocystis</taxon>
    </lineage>
</organism>
<evidence type="ECO:0000313" key="1">
    <source>
        <dbReference type="EMBL" id="MCY1004036.1"/>
    </source>
</evidence>
<dbReference type="RefSeq" id="WP_267765561.1">
    <property type="nucleotide sequence ID" value="NZ_JAPNKE010000002.1"/>
</dbReference>
<name>A0A9X3EI00_9BACT</name>
<accession>A0A9X3EI00</accession>
<sequence length="134" mass="14575">MAVTWTLKDASGANLTNQPPSTTGSTLALYFNNSGYPFLVSTEIITEVFVEIDSTGPVTITLSPQNEDYYLDEARSDPQELPSSHGGVMSWNQSGPVTTLTFTAPGTVNQEWSWGFGGLTPPVALKMKFRIRRA</sequence>
<dbReference type="AlphaFoldDB" id="A0A9X3EI00"/>
<reference evidence="1" key="1">
    <citation type="submission" date="2022-11" db="EMBL/GenBank/DDBJ databases">
        <title>Minimal conservation of predation-associated metabolite biosynthetic gene clusters underscores biosynthetic potential of Myxococcota including descriptions for ten novel species: Archangium lansinium sp. nov., Myxococcus landrumus sp. nov., Nannocystis bai.</title>
        <authorList>
            <person name="Ahearne A."/>
            <person name="Stevens C."/>
            <person name="Phillips K."/>
        </authorList>
    </citation>
    <scope>NUCLEOTIDE SEQUENCE</scope>
    <source>
        <strain evidence="1">Na p29</strain>
    </source>
</reference>
<dbReference type="EMBL" id="JAPNKE010000002">
    <property type="protein sequence ID" value="MCY1004036.1"/>
    <property type="molecule type" value="Genomic_DNA"/>
</dbReference>
<keyword evidence="2" id="KW-1185">Reference proteome</keyword>
<dbReference type="Proteomes" id="UP001150924">
    <property type="component" value="Unassembled WGS sequence"/>
</dbReference>
<evidence type="ECO:0000313" key="2">
    <source>
        <dbReference type="Proteomes" id="UP001150924"/>
    </source>
</evidence>